<keyword evidence="2" id="KW-0547">Nucleotide-binding</keyword>
<dbReference type="RefSeq" id="WP_126006681.1">
    <property type="nucleotide sequence ID" value="NZ_CP032509.1"/>
</dbReference>
<proteinExistence type="predicted"/>
<dbReference type="Pfam" id="PF00005">
    <property type="entry name" value="ABC_tran"/>
    <property type="match status" value="1"/>
</dbReference>
<dbReference type="PANTHER" id="PTHR42781">
    <property type="entry name" value="SPERMIDINE/PUTRESCINE IMPORT ATP-BINDING PROTEIN POTA"/>
    <property type="match status" value="1"/>
</dbReference>
<reference evidence="5 6" key="1">
    <citation type="submission" date="2018-09" db="EMBL/GenBank/DDBJ databases">
        <title>Marinorhizobium profundi gen. nov., sp. nov., isolated from a deep-sea sediment sample from the New Britain Trench and proposal of Marinorhizobiaceae fam. nov. in the order Rhizobiales of the class Alphaproteobacteria.</title>
        <authorList>
            <person name="Cao J."/>
        </authorList>
    </citation>
    <scope>NUCLEOTIDE SEQUENCE [LARGE SCALE GENOMIC DNA]</scope>
    <source>
        <strain evidence="5 6">WS11</strain>
    </source>
</reference>
<evidence type="ECO:0000256" key="1">
    <source>
        <dbReference type="ARBA" id="ARBA00022448"/>
    </source>
</evidence>
<keyword evidence="6" id="KW-1185">Reference proteome</keyword>
<evidence type="ECO:0000256" key="2">
    <source>
        <dbReference type="ARBA" id="ARBA00022741"/>
    </source>
</evidence>
<dbReference type="EMBL" id="CP032509">
    <property type="protein sequence ID" value="AZN69971.1"/>
    <property type="molecule type" value="Genomic_DNA"/>
</dbReference>
<dbReference type="InterPro" id="IPR027417">
    <property type="entry name" value="P-loop_NTPase"/>
</dbReference>
<name>A0A3S9AZD0_9HYPH</name>
<accession>A0A3S9AZD0</accession>
<organism evidence="5 6">
    <name type="scientific">Georhizobium profundi</name>
    <dbReference type="NCBI Taxonomy" id="2341112"/>
    <lineage>
        <taxon>Bacteria</taxon>
        <taxon>Pseudomonadati</taxon>
        <taxon>Pseudomonadota</taxon>
        <taxon>Alphaproteobacteria</taxon>
        <taxon>Hyphomicrobiales</taxon>
        <taxon>Rhizobiaceae</taxon>
        <taxon>Georhizobium</taxon>
    </lineage>
</organism>
<dbReference type="GO" id="GO:0016887">
    <property type="term" value="F:ATP hydrolysis activity"/>
    <property type="evidence" value="ECO:0007669"/>
    <property type="project" value="InterPro"/>
</dbReference>
<dbReference type="SMART" id="SM00382">
    <property type="entry name" value="AAA"/>
    <property type="match status" value="1"/>
</dbReference>
<gene>
    <name evidence="5" type="ORF">D5400_00630</name>
</gene>
<keyword evidence="1" id="KW-0813">Transport</keyword>
<protein>
    <submittedName>
        <fullName evidence="5">ATP-binding cassette domain-containing protein</fullName>
    </submittedName>
</protein>
<dbReference type="SUPFAM" id="SSF52540">
    <property type="entry name" value="P-loop containing nucleoside triphosphate hydrolases"/>
    <property type="match status" value="1"/>
</dbReference>
<evidence type="ECO:0000256" key="3">
    <source>
        <dbReference type="ARBA" id="ARBA00022840"/>
    </source>
</evidence>
<dbReference type="InterPro" id="IPR003439">
    <property type="entry name" value="ABC_transporter-like_ATP-bd"/>
</dbReference>
<dbReference type="Gene3D" id="3.40.50.300">
    <property type="entry name" value="P-loop containing nucleotide triphosphate hydrolases"/>
    <property type="match status" value="1"/>
</dbReference>
<dbReference type="InterPro" id="IPR003593">
    <property type="entry name" value="AAA+_ATPase"/>
</dbReference>
<dbReference type="OrthoDB" id="9802264at2"/>
<dbReference type="KEGG" id="abaw:D5400_00630"/>
<dbReference type="PROSITE" id="PS50893">
    <property type="entry name" value="ABC_TRANSPORTER_2"/>
    <property type="match status" value="1"/>
</dbReference>
<dbReference type="Proteomes" id="UP000268192">
    <property type="component" value="Chromosome"/>
</dbReference>
<sequence>MTQPERAGLSLRDIAIRLDGRLLIALDAHVAPGETLTVMGPSGSGKSTLLAYIGGFLDPIFDAQGQVLVDGVDLTALPADARHAGILFQDPLLFPHMSVASNIAFALPPDVKGRANRRAIAEKALAEVDLAGFGPRDPDTLSGGQKARVALQRVLLSRPRLLLLDEPFAKLDMSLRAQTRRLVFDQARAAKLPVILVTHDAADAEAAGGAVFEMNGAP</sequence>
<feature type="domain" description="ABC transporter" evidence="4">
    <location>
        <begin position="4"/>
        <end position="214"/>
    </location>
</feature>
<keyword evidence="3 5" id="KW-0067">ATP-binding</keyword>
<dbReference type="InterPro" id="IPR050093">
    <property type="entry name" value="ABC_SmlMolc_Importer"/>
</dbReference>
<evidence type="ECO:0000313" key="5">
    <source>
        <dbReference type="EMBL" id="AZN69971.1"/>
    </source>
</evidence>
<evidence type="ECO:0000313" key="6">
    <source>
        <dbReference type="Proteomes" id="UP000268192"/>
    </source>
</evidence>
<dbReference type="PANTHER" id="PTHR42781:SF4">
    <property type="entry name" value="SPERMIDINE_PUTRESCINE IMPORT ATP-BINDING PROTEIN POTA"/>
    <property type="match status" value="1"/>
</dbReference>
<dbReference type="GO" id="GO:0005524">
    <property type="term" value="F:ATP binding"/>
    <property type="evidence" value="ECO:0007669"/>
    <property type="project" value="UniProtKB-KW"/>
</dbReference>
<evidence type="ECO:0000259" key="4">
    <source>
        <dbReference type="PROSITE" id="PS50893"/>
    </source>
</evidence>
<dbReference type="AlphaFoldDB" id="A0A3S9AZD0"/>